<gene>
    <name evidence="1" type="ORF">Aco03nite_086250</name>
</gene>
<name>A0ABQ3XNY1_9ACTN</name>
<sequence>MRSVVHALRGWPTPLGVAINTSAKGTDISDRLSELTGQVLAFATHHRAPI</sequence>
<dbReference type="EMBL" id="BOMG01000105">
    <property type="protein sequence ID" value="GID60221.1"/>
    <property type="molecule type" value="Genomic_DNA"/>
</dbReference>
<evidence type="ECO:0000313" key="1">
    <source>
        <dbReference type="EMBL" id="GID60221.1"/>
    </source>
</evidence>
<organism evidence="1 2">
    <name type="scientific">Actinoplanes couchii</name>
    <dbReference type="NCBI Taxonomy" id="403638"/>
    <lineage>
        <taxon>Bacteria</taxon>
        <taxon>Bacillati</taxon>
        <taxon>Actinomycetota</taxon>
        <taxon>Actinomycetes</taxon>
        <taxon>Micromonosporales</taxon>
        <taxon>Micromonosporaceae</taxon>
        <taxon>Actinoplanes</taxon>
    </lineage>
</organism>
<accession>A0ABQ3XNY1</accession>
<comment type="caution">
    <text evidence="1">The sequence shown here is derived from an EMBL/GenBank/DDBJ whole genome shotgun (WGS) entry which is preliminary data.</text>
</comment>
<keyword evidence="2" id="KW-1185">Reference proteome</keyword>
<proteinExistence type="predicted"/>
<dbReference type="Proteomes" id="UP000612282">
    <property type="component" value="Unassembled WGS sequence"/>
</dbReference>
<protein>
    <submittedName>
        <fullName evidence="1">Uncharacterized protein</fullName>
    </submittedName>
</protein>
<reference evidence="1 2" key="1">
    <citation type="submission" date="2021-01" db="EMBL/GenBank/DDBJ databases">
        <title>Whole genome shotgun sequence of Actinoplanes couchii NBRC 106145.</title>
        <authorList>
            <person name="Komaki H."/>
            <person name="Tamura T."/>
        </authorList>
    </citation>
    <scope>NUCLEOTIDE SEQUENCE [LARGE SCALE GENOMIC DNA]</scope>
    <source>
        <strain evidence="1 2">NBRC 106145</strain>
    </source>
</reference>
<evidence type="ECO:0000313" key="2">
    <source>
        <dbReference type="Proteomes" id="UP000612282"/>
    </source>
</evidence>